<reference evidence="1" key="1">
    <citation type="submission" date="2022-08" db="EMBL/GenBank/DDBJ databases">
        <title>Genome Sequence of Pycnoporus sanguineus.</title>
        <authorList>
            <person name="Buettner E."/>
        </authorList>
    </citation>
    <scope>NUCLEOTIDE SEQUENCE</scope>
    <source>
        <strain evidence="1">CG-C14</strain>
    </source>
</reference>
<dbReference type="Proteomes" id="UP001144978">
    <property type="component" value="Unassembled WGS sequence"/>
</dbReference>
<sequence>MLDSDRSPRVLETAHSTAALHFCYTYLVGDYLNLEALIYGLWSIDAYPMLSGLCIITSQWYVSPRDVQHPSSSDRTRTCDSFDLCHIKLLCPQSIPIQRQISRSGHRGYSLFCCSTRYSVTYPYAAKPEPSERTSRSRYRTRRILMQAVLRFMRPCNNFEAAVNDTVSRLSSSPAHVLLFADMIPRPPTVVAGSVCLRISIAFGYAYDFDPHNQLEAVPDWYQTVRMHRMNLTMRFDVSLDENRTDRMLDRIILYSMNTGLLIGVFNFMLLILSATAIARQNVFLLFQVISISIASTKFYTICVLAAYVMPVYFPLHFQPDLQSPRTSSLTRLNTRRSLSQAGATVQTDADIIELSGISGLSKPASESQWNVGQSSQGDSCGSATDGKAPRGMT</sequence>
<evidence type="ECO:0000313" key="2">
    <source>
        <dbReference type="Proteomes" id="UP001144978"/>
    </source>
</evidence>
<comment type="caution">
    <text evidence="1">The sequence shown here is derived from an EMBL/GenBank/DDBJ whole genome shotgun (WGS) entry which is preliminary data.</text>
</comment>
<protein>
    <submittedName>
        <fullName evidence="1">Uncharacterized protein</fullName>
    </submittedName>
</protein>
<gene>
    <name evidence="1" type="ORF">NUW54_g11943</name>
</gene>
<accession>A0ACC1N4U7</accession>
<name>A0ACC1N4U7_9APHY</name>
<organism evidence="1 2">
    <name type="scientific">Trametes sanguinea</name>
    <dbReference type="NCBI Taxonomy" id="158606"/>
    <lineage>
        <taxon>Eukaryota</taxon>
        <taxon>Fungi</taxon>
        <taxon>Dikarya</taxon>
        <taxon>Basidiomycota</taxon>
        <taxon>Agaricomycotina</taxon>
        <taxon>Agaricomycetes</taxon>
        <taxon>Polyporales</taxon>
        <taxon>Polyporaceae</taxon>
        <taxon>Trametes</taxon>
    </lineage>
</organism>
<keyword evidence="2" id="KW-1185">Reference proteome</keyword>
<dbReference type="EMBL" id="JANSHE010004873">
    <property type="protein sequence ID" value="KAJ2974110.1"/>
    <property type="molecule type" value="Genomic_DNA"/>
</dbReference>
<evidence type="ECO:0000313" key="1">
    <source>
        <dbReference type="EMBL" id="KAJ2974110.1"/>
    </source>
</evidence>
<proteinExistence type="predicted"/>